<protein>
    <submittedName>
        <fullName evidence="1">AlpA family transcriptional regulator</fullName>
    </submittedName>
</protein>
<organism evidence="1 2">
    <name type="scientific">Roseateles puraquae</name>
    <dbReference type="NCBI Taxonomy" id="431059"/>
    <lineage>
        <taxon>Bacteria</taxon>
        <taxon>Pseudomonadati</taxon>
        <taxon>Pseudomonadota</taxon>
        <taxon>Betaproteobacteria</taxon>
        <taxon>Burkholderiales</taxon>
        <taxon>Sphaerotilaceae</taxon>
        <taxon>Roseateles</taxon>
    </lineage>
</organism>
<dbReference type="OrthoDB" id="5398721at2"/>
<sequence>MDPQTVDEDLRLVRKSYLLKYVLPVSKATFNRWLATGRFPSGVLLSDRIRVWSLQEVKQWLASNLSGEG</sequence>
<dbReference type="InterPro" id="IPR010260">
    <property type="entry name" value="AlpA"/>
</dbReference>
<evidence type="ECO:0000313" key="1">
    <source>
        <dbReference type="EMBL" id="OWQ96470.1"/>
    </source>
</evidence>
<proteinExistence type="predicted"/>
<gene>
    <name evidence="1" type="ORF">CDO81_27185</name>
</gene>
<dbReference type="Proteomes" id="UP000197446">
    <property type="component" value="Unassembled WGS sequence"/>
</dbReference>
<comment type="caution">
    <text evidence="1">The sequence shown here is derived from an EMBL/GenBank/DDBJ whole genome shotgun (WGS) entry which is preliminary data.</text>
</comment>
<accession>A0A254N637</accession>
<dbReference type="AlphaFoldDB" id="A0A254N637"/>
<evidence type="ECO:0000313" key="2">
    <source>
        <dbReference type="Proteomes" id="UP000197446"/>
    </source>
</evidence>
<dbReference type="EMBL" id="NISI01000029">
    <property type="protein sequence ID" value="OWQ96470.1"/>
    <property type="molecule type" value="Genomic_DNA"/>
</dbReference>
<keyword evidence="2" id="KW-1185">Reference proteome</keyword>
<dbReference type="RefSeq" id="WP_088486404.1">
    <property type="nucleotide sequence ID" value="NZ_NISI01000029.1"/>
</dbReference>
<reference evidence="1 2" key="1">
    <citation type="journal article" date="2007" name="Int. J. Syst. Evol. Microbiol.">
        <title>Description of Pelomonas aquatica sp. nov. and Pelomonas puraquae sp. nov., isolated from industrial and haemodialysis water.</title>
        <authorList>
            <person name="Gomila M."/>
            <person name="Bowien B."/>
            <person name="Falsen E."/>
            <person name="Moore E.R."/>
            <person name="Lalucat J."/>
        </authorList>
    </citation>
    <scope>NUCLEOTIDE SEQUENCE [LARGE SCALE GENOMIC DNA]</scope>
    <source>
        <strain evidence="1 2">CCUG 52769</strain>
    </source>
</reference>
<name>A0A254N637_9BURK</name>
<dbReference type="Pfam" id="PF05930">
    <property type="entry name" value="Phage_AlpA"/>
    <property type="match status" value="1"/>
</dbReference>